<dbReference type="PANTHER" id="PTHR43660">
    <property type="entry name" value="DIPEPTIDYL CARBOXYPEPTIDASE"/>
    <property type="match status" value="1"/>
</dbReference>
<evidence type="ECO:0000256" key="4">
    <source>
        <dbReference type="ARBA" id="ARBA00022801"/>
    </source>
</evidence>
<reference evidence="9 10" key="1">
    <citation type="journal article" date="2008" name="PLoS ONE">
        <title>Environmental adaptation: genomic analysis of the piezotolerant and psychrotolerant deep-sea iron reducing bacterium Shewanella piezotolerans WP3.</title>
        <authorList>
            <person name="Wang F."/>
            <person name="Wang J."/>
            <person name="Jian H."/>
            <person name="Zhang B."/>
            <person name="Li S."/>
            <person name="Wang F."/>
            <person name="Zeng X."/>
            <person name="Gao L."/>
            <person name="Bartlett D.H."/>
            <person name="Yu J."/>
            <person name="Hu S."/>
            <person name="Xiao X."/>
        </authorList>
    </citation>
    <scope>NUCLEOTIDE SEQUENCE [LARGE SCALE GENOMIC DNA]</scope>
    <source>
        <strain evidence="10">WP3 / JCM 13877</strain>
    </source>
</reference>
<proteinExistence type="inferred from homology"/>
<dbReference type="PROSITE" id="PS51257">
    <property type="entry name" value="PROKAR_LIPOPROTEIN"/>
    <property type="match status" value="1"/>
</dbReference>
<dbReference type="Gene3D" id="1.10.1370.40">
    <property type="match status" value="1"/>
</dbReference>
<dbReference type="Gene3D" id="1.10.1370.10">
    <property type="entry name" value="Neurolysin, domain 3"/>
    <property type="match status" value="1"/>
</dbReference>
<evidence type="ECO:0000256" key="1">
    <source>
        <dbReference type="ARBA" id="ARBA00006040"/>
    </source>
</evidence>
<dbReference type="CDD" id="cd06456">
    <property type="entry name" value="M3A_DCP"/>
    <property type="match status" value="1"/>
</dbReference>
<dbReference type="GO" id="GO:0004222">
    <property type="term" value="F:metalloendopeptidase activity"/>
    <property type="evidence" value="ECO:0007669"/>
    <property type="project" value="InterPro"/>
</dbReference>
<dbReference type="RefSeq" id="WP_020911592.1">
    <property type="nucleotide sequence ID" value="NC_011566.1"/>
</dbReference>
<dbReference type="Pfam" id="PF01432">
    <property type="entry name" value="Peptidase_M3"/>
    <property type="match status" value="1"/>
</dbReference>
<evidence type="ECO:0000256" key="3">
    <source>
        <dbReference type="ARBA" id="ARBA00022723"/>
    </source>
</evidence>
<comment type="similarity">
    <text evidence="1 7">Belongs to the peptidase M3 family.</text>
</comment>
<keyword evidence="5 7" id="KW-0862">Zinc</keyword>
<dbReference type="eggNOG" id="COG0339">
    <property type="taxonomic scope" value="Bacteria"/>
</dbReference>
<keyword evidence="6 7" id="KW-0482">Metalloprotease</keyword>
<keyword evidence="4 7" id="KW-0378">Hydrolase</keyword>
<dbReference type="PANTHER" id="PTHR43660:SF1">
    <property type="entry name" value="DIPEPTIDYL CARBOXYPEPTIDASE"/>
    <property type="match status" value="1"/>
</dbReference>
<dbReference type="EMBL" id="CP000472">
    <property type="protein sequence ID" value="ACJ28214.1"/>
    <property type="molecule type" value="Genomic_DNA"/>
</dbReference>
<evidence type="ECO:0000256" key="5">
    <source>
        <dbReference type="ARBA" id="ARBA00022833"/>
    </source>
</evidence>
<protein>
    <submittedName>
        <fullName evidence="9">Peptidyl-dipeptidase Dcp</fullName>
        <ecNumber evidence="9">3.4.15.5</ecNumber>
    </submittedName>
</protein>
<dbReference type="KEGG" id="swp:swp_1428"/>
<dbReference type="Proteomes" id="UP000000753">
    <property type="component" value="Chromosome"/>
</dbReference>
<dbReference type="STRING" id="225849.swp_1428"/>
<accession>B8CKN8</accession>
<keyword evidence="9" id="KW-0121">Carboxypeptidase</keyword>
<dbReference type="InterPro" id="IPR024077">
    <property type="entry name" value="Neurolysin/TOP_dom2"/>
</dbReference>
<dbReference type="GO" id="GO:0006508">
    <property type="term" value="P:proteolysis"/>
    <property type="evidence" value="ECO:0007669"/>
    <property type="project" value="UniProtKB-KW"/>
</dbReference>
<evidence type="ECO:0000256" key="6">
    <source>
        <dbReference type="ARBA" id="ARBA00023049"/>
    </source>
</evidence>
<dbReference type="Gene3D" id="3.40.390.10">
    <property type="entry name" value="Collagenase (Catalytic Domain)"/>
    <property type="match status" value="1"/>
</dbReference>
<dbReference type="SUPFAM" id="SSF55486">
    <property type="entry name" value="Metalloproteases ('zincins'), catalytic domain"/>
    <property type="match status" value="1"/>
</dbReference>
<name>B8CKN8_SHEPW</name>
<dbReference type="EC" id="3.4.15.5" evidence="9"/>
<dbReference type="GO" id="GO:0005829">
    <property type="term" value="C:cytosol"/>
    <property type="evidence" value="ECO:0007669"/>
    <property type="project" value="TreeGrafter"/>
</dbReference>
<evidence type="ECO:0000256" key="2">
    <source>
        <dbReference type="ARBA" id="ARBA00022670"/>
    </source>
</evidence>
<dbReference type="FunFam" id="3.40.390.10:FF:000009">
    <property type="entry name" value="Oligopeptidase A"/>
    <property type="match status" value="1"/>
</dbReference>
<dbReference type="GO" id="GO:0004180">
    <property type="term" value="F:carboxypeptidase activity"/>
    <property type="evidence" value="ECO:0007669"/>
    <property type="project" value="UniProtKB-KW"/>
</dbReference>
<sequence>MRKNLITLTITIAFVLGGCSSSSNDMSTDKVGMSNSSNVLLYPSPLQDHAPQFDKIRPTDYLPAFREGIRRHDEELASIINNPSATDFENTISAMESSGAALNHVSRVFFALSSLMSNDEMQKIQQTITPELSNHGDNIYLNQKLFSRVEAVYQHRSALKGEQKRLTEIYYNNFLRAGAKLSAAEQAKIRSINASLAKDTAEFSNNILESFKEDVILVKDKSKLDGLSADEISSLAAAAKSAGKTGYMITLVNTTRQPILAQLTNRDLRKQIWQASSTRGMSNNGPLALKIARLRAEKAALLGYSSWAAYAVADQMAKKPSAVFDILDALVPKAVAKADSEAQDIQAEMAKEGVTFELQPWDWAFYAEKVRKEKYNLDESQIKPYFEFNRVLQDGLFYAMNKLYGIEIKPRPDLPVWNDDVLAFEVFNKDSSSVGIFYLDPYARPGKSGGAWMDELVTQSGLMGNKPVVYNALNIPKPSAGNPTLMTFDEVSTMFHEFGHAVHGLFSQVKYPSIAGTATARDFVEFPSQFNEDWDINPEVISHYAKHYQTGKPIPASLLDKILKSHKFNQGHDTTEYLAAAILDMEWHSVGANTQISNVEEFEHKVLAKHGIDYAAVPPRYKTSYFSHSFSGGYSAGYYAYLWTEVLAADAFSYMDRTGGLSLENGDKFREAILSKGNSQDLMQDYINFTGGEPNIDNLLIRRGLTE</sequence>
<keyword evidence="2 7" id="KW-0645">Protease</keyword>
<comment type="cofactor">
    <cofactor evidence="7">
        <name>Zn(2+)</name>
        <dbReference type="ChEBI" id="CHEBI:29105"/>
    </cofactor>
    <text evidence="7">Binds 1 zinc ion.</text>
</comment>
<dbReference type="OrthoDB" id="9773538at2"/>
<dbReference type="AlphaFoldDB" id="B8CKN8"/>
<gene>
    <name evidence="9" type="ordered locus">swp_1428</name>
</gene>
<dbReference type="GO" id="GO:0008241">
    <property type="term" value="F:peptidyl-dipeptidase activity"/>
    <property type="evidence" value="ECO:0007669"/>
    <property type="project" value="UniProtKB-EC"/>
</dbReference>
<evidence type="ECO:0000313" key="10">
    <source>
        <dbReference type="Proteomes" id="UP000000753"/>
    </source>
</evidence>
<evidence type="ECO:0000313" key="9">
    <source>
        <dbReference type="EMBL" id="ACJ28214.1"/>
    </source>
</evidence>
<dbReference type="InterPro" id="IPR001567">
    <property type="entry name" value="Pept_M3A_M3B_dom"/>
</dbReference>
<evidence type="ECO:0000256" key="7">
    <source>
        <dbReference type="RuleBase" id="RU003435"/>
    </source>
</evidence>
<keyword evidence="3 7" id="KW-0479">Metal-binding</keyword>
<dbReference type="HOGENOM" id="CLU_001805_4_0_6"/>
<evidence type="ECO:0000259" key="8">
    <source>
        <dbReference type="Pfam" id="PF01432"/>
    </source>
</evidence>
<dbReference type="InterPro" id="IPR034005">
    <property type="entry name" value="M3A_DCP"/>
</dbReference>
<feature type="domain" description="Peptidase M3A/M3B catalytic" evidence="8">
    <location>
        <begin position="260"/>
        <end position="702"/>
    </location>
</feature>
<dbReference type="GO" id="GO:0046872">
    <property type="term" value="F:metal ion binding"/>
    <property type="evidence" value="ECO:0007669"/>
    <property type="project" value="UniProtKB-UniRule"/>
</dbReference>
<organism evidence="9 10">
    <name type="scientific">Shewanella piezotolerans (strain WP3 / JCM 13877)</name>
    <dbReference type="NCBI Taxonomy" id="225849"/>
    <lineage>
        <taxon>Bacteria</taxon>
        <taxon>Pseudomonadati</taxon>
        <taxon>Pseudomonadota</taxon>
        <taxon>Gammaproteobacteria</taxon>
        <taxon>Alteromonadales</taxon>
        <taxon>Shewanellaceae</taxon>
        <taxon>Shewanella</taxon>
    </lineage>
</organism>
<dbReference type="InterPro" id="IPR024079">
    <property type="entry name" value="MetalloPept_cat_dom_sf"/>
</dbReference>
<dbReference type="InterPro" id="IPR045090">
    <property type="entry name" value="Pept_M3A_M3B"/>
</dbReference>
<keyword evidence="10" id="KW-1185">Reference proteome</keyword>